<reference evidence="1 2" key="1">
    <citation type="submission" date="2024-04" db="EMBL/GenBank/DDBJ databases">
        <title>WGS of bacteria from Torrens River.</title>
        <authorList>
            <person name="Wyrsch E.R."/>
            <person name="Drigo B."/>
        </authorList>
    </citation>
    <scope>NUCLEOTIDE SEQUENCE [LARGE SCALE GENOMIC DNA]</scope>
    <source>
        <strain evidence="1 2">TWI391</strain>
    </source>
</reference>
<evidence type="ECO:0008006" key="3">
    <source>
        <dbReference type="Google" id="ProtNLM"/>
    </source>
</evidence>
<dbReference type="Proteomes" id="UP001409291">
    <property type="component" value="Unassembled WGS sequence"/>
</dbReference>
<proteinExistence type="predicted"/>
<dbReference type="RefSeq" id="WP_021192382.1">
    <property type="nucleotide sequence ID" value="NZ_JAOQNK010000001.1"/>
</dbReference>
<comment type="caution">
    <text evidence="1">The sequence shown here is derived from an EMBL/GenBank/DDBJ whole genome shotgun (WGS) entry which is preliminary data.</text>
</comment>
<evidence type="ECO:0000313" key="1">
    <source>
        <dbReference type="EMBL" id="MEN5377393.1"/>
    </source>
</evidence>
<name>A0ABV0BTX0_9SPHI</name>
<sequence>MEEEINLKKCLDCKKSIRGRSDKRFCDDACRNSYNYKQNSDQTNLIRKINHTLRKNRRILQEVLGDEGILKISKEKMLLQGFDLKYHTHNFINAKGQTYYFIYEYGYLVLENNLLLIVKRIPK</sequence>
<organism evidence="1 2">
    <name type="scientific">Sphingobacterium kitahiroshimense</name>
    <dbReference type="NCBI Taxonomy" id="470446"/>
    <lineage>
        <taxon>Bacteria</taxon>
        <taxon>Pseudomonadati</taxon>
        <taxon>Bacteroidota</taxon>
        <taxon>Sphingobacteriia</taxon>
        <taxon>Sphingobacteriales</taxon>
        <taxon>Sphingobacteriaceae</taxon>
        <taxon>Sphingobacterium</taxon>
    </lineage>
</organism>
<dbReference type="EMBL" id="JBDJNQ010000003">
    <property type="protein sequence ID" value="MEN5377393.1"/>
    <property type="molecule type" value="Genomic_DNA"/>
</dbReference>
<gene>
    <name evidence="1" type="ORF">ABE541_08990</name>
</gene>
<keyword evidence="2" id="KW-1185">Reference proteome</keyword>
<accession>A0ABV0BTX0</accession>
<evidence type="ECO:0000313" key="2">
    <source>
        <dbReference type="Proteomes" id="UP001409291"/>
    </source>
</evidence>
<protein>
    <recommendedName>
        <fullName evidence="3">DUF2116 family Zn-ribbon domain-containing protein</fullName>
    </recommendedName>
</protein>